<sequence length="329" mass="38295">MSMIKTEHWKPSAPMINLWKRASILAKIRGFFSDRDIIEVNTPSMSQTTTTDIHLVPFQTHFIGPTATLDSYDLWLRTSPEYHMKRLLAAGSGAIYQLGYSFRNKEVGRYHNPEFTMLEWYRPYYDMYLLMNEVNVLLQLILKYKQAQFVSYRQVFIDYLDIDPLSCNKYHLYTLIEKLGEKQIISGEEEHDTLLQLLFMLAIQSKIGLKNPIFIYHFPKTQAELAKINSKDHRIAERFEVYYKGIELANGSDELTDRYELQHRLEQNNLYRSKKSLPQYPIDTYLIESLAHGNMPDCSGVAIGIDRLIMLALNAGSLNDVIAFPIDRC</sequence>
<dbReference type="AlphaFoldDB" id="U3U7E4"/>
<keyword evidence="3" id="KW-0547">Nucleotide-binding</keyword>
<dbReference type="Pfam" id="PF00152">
    <property type="entry name" value="tRNA-synt_2"/>
    <property type="match status" value="1"/>
</dbReference>
<dbReference type="InterPro" id="IPR045864">
    <property type="entry name" value="aa-tRNA-synth_II/BPL/LPL"/>
</dbReference>
<dbReference type="GO" id="GO:0000049">
    <property type="term" value="F:tRNA binding"/>
    <property type="evidence" value="ECO:0007669"/>
    <property type="project" value="TreeGrafter"/>
</dbReference>
<keyword evidence="2" id="KW-0436">Ligase</keyword>
<feature type="domain" description="Aminoacyl-transfer RNA synthetases class-II family profile" evidence="6">
    <location>
        <begin position="21"/>
        <end position="325"/>
    </location>
</feature>
<dbReference type="STRING" id="1235990.BMSBPS_0810"/>
<reference evidence="7 8" key="1">
    <citation type="submission" date="2012-10" db="EMBL/GenBank/DDBJ databases">
        <title>Genome sequence of the symbiont of the pentatomidae stink bug Halyomorpha halys.</title>
        <authorList>
            <person name="Kobayashi H."/>
            <person name="Fujii-Muramatsu R."/>
            <person name="Takeishi K."/>
            <person name="Noda H."/>
        </authorList>
    </citation>
    <scope>NUCLEOTIDE SEQUENCE [LARGE SCALE GENOMIC DNA]</scope>
</reference>
<evidence type="ECO:0000313" key="7">
    <source>
        <dbReference type="EMBL" id="BAO00312.1"/>
    </source>
</evidence>
<dbReference type="GO" id="GO:0005829">
    <property type="term" value="C:cytosol"/>
    <property type="evidence" value="ECO:0007669"/>
    <property type="project" value="TreeGrafter"/>
</dbReference>
<organism evidence="7 8">
    <name type="scientific">Candidatus Pantoea carbekii</name>
    <dbReference type="NCBI Taxonomy" id="1235990"/>
    <lineage>
        <taxon>Bacteria</taxon>
        <taxon>Pseudomonadati</taxon>
        <taxon>Pseudomonadota</taxon>
        <taxon>Gammaproteobacteria</taxon>
        <taxon>Enterobacterales</taxon>
        <taxon>Erwiniaceae</taxon>
        <taxon>Pantoea</taxon>
    </lineage>
</organism>
<dbReference type="PANTHER" id="PTHR42918:SF6">
    <property type="entry name" value="ELONGATION FACTOR P--(R)-BETA-LYSINE LIGASE"/>
    <property type="match status" value="1"/>
</dbReference>
<dbReference type="Proteomes" id="UP000016900">
    <property type="component" value="Chromosome"/>
</dbReference>
<dbReference type="SUPFAM" id="SSF55681">
    <property type="entry name" value="Class II aaRS and biotin synthetases"/>
    <property type="match status" value="1"/>
</dbReference>
<dbReference type="FunFam" id="3.30.930.10:FF:000017">
    <property type="entry name" value="Elongation factor P--(R)-beta-lysine ligase"/>
    <property type="match status" value="1"/>
</dbReference>
<dbReference type="PATRIC" id="fig|1235990.3.peg.339"/>
<gene>
    <name evidence="7" type="primary">poxA</name>
    <name evidence="7" type="ORF">HHS_03420</name>
</gene>
<dbReference type="eggNOG" id="COG2269">
    <property type="taxonomic scope" value="Bacteria"/>
</dbReference>
<dbReference type="InterPro" id="IPR006195">
    <property type="entry name" value="aa-tRNA-synth_II"/>
</dbReference>
<keyword evidence="4" id="KW-0067">ATP-binding</keyword>
<dbReference type="InterPro" id="IPR004364">
    <property type="entry name" value="Aa-tRNA-synt_II"/>
</dbReference>
<keyword evidence="8" id="KW-1185">Reference proteome</keyword>
<evidence type="ECO:0000256" key="1">
    <source>
        <dbReference type="ARBA" id="ARBA00011738"/>
    </source>
</evidence>
<evidence type="ECO:0000313" key="8">
    <source>
        <dbReference type="Proteomes" id="UP000016900"/>
    </source>
</evidence>
<comment type="catalytic activity">
    <reaction evidence="5">
        <text>D-beta-lysine + L-lysyl-[protein] + ATP = N(6)-((3R)-3,6-diaminohexanoyl)-L-lysyl-[protein] + AMP + diphosphate + H(+)</text>
        <dbReference type="Rhea" id="RHEA:83435"/>
        <dbReference type="Rhea" id="RHEA-COMP:9752"/>
        <dbReference type="Rhea" id="RHEA-COMP:20131"/>
        <dbReference type="ChEBI" id="CHEBI:15378"/>
        <dbReference type="ChEBI" id="CHEBI:29969"/>
        <dbReference type="ChEBI" id="CHEBI:30616"/>
        <dbReference type="ChEBI" id="CHEBI:33019"/>
        <dbReference type="ChEBI" id="CHEBI:84138"/>
        <dbReference type="ChEBI" id="CHEBI:156053"/>
        <dbReference type="ChEBI" id="CHEBI:456215"/>
    </reaction>
    <physiologicalReaction direction="left-to-right" evidence="5">
        <dbReference type="Rhea" id="RHEA:83436"/>
    </physiologicalReaction>
</comment>
<comment type="subunit">
    <text evidence="1">Homodimer.</text>
</comment>
<dbReference type="EMBL" id="AP012554">
    <property type="protein sequence ID" value="BAO00312.1"/>
    <property type="molecule type" value="Genomic_DNA"/>
</dbReference>
<evidence type="ECO:0000256" key="5">
    <source>
        <dbReference type="ARBA" id="ARBA00052794"/>
    </source>
</evidence>
<dbReference type="Gene3D" id="3.30.930.10">
    <property type="entry name" value="Bira Bifunctional Protein, Domain 2"/>
    <property type="match status" value="1"/>
</dbReference>
<accession>U3U7E4</accession>
<dbReference type="NCBIfam" id="NF006828">
    <property type="entry name" value="PRK09350.1"/>
    <property type="match status" value="1"/>
</dbReference>
<dbReference type="KEGG" id="hhs:HHS_03420"/>
<dbReference type="PROSITE" id="PS50862">
    <property type="entry name" value="AA_TRNA_LIGASE_II"/>
    <property type="match status" value="1"/>
</dbReference>
<dbReference type="InterPro" id="IPR004525">
    <property type="entry name" value="EpmA"/>
</dbReference>
<dbReference type="GO" id="GO:0005524">
    <property type="term" value="F:ATP binding"/>
    <property type="evidence" value="ECO:0007669"/>
    <property type="project" value="UniProtKB-KW"/>
</dbReference>
<proteinExistence type="predicted"/>
<evidence type="ECO:0000256" key="3">
    <source>
        <dbReference type="ARBA" id="ARBA00022741"/>
    </source>
</evidence>
<dbReference type="GO" id="GO:0006430">
    <property type="term" value="P:lysyl-tRNA aminoacylation"/>
    <property type="evidence" value="ECO:0007669"/>
    <property type="project" value="InterPro"/>
</dbReference>
<evidence type="ECO:0000259" key="6">
    <source>
        <dbReference type="PROSITE" id="PS50862"/>
    </source>
</evidence>
<evidence type="ECO:0000256" key="4">
    <source>
        <dbReference type="ARBA" id="ARBA00022840"/>
    </source>
</evidence>
<dbReference type="GO" id="GO:0004824">
    <property type="term" value="F:lysine-tRNA ligase activity"/>
    <property type="evidence" value="ECO:0007669"/>
    <property type="project" value="InterPro"/>
</dbReference>
<dbReference type="PANTHER" id="PTHR42918">
    <property type="entry name" value="LYSYL-TRNA SYNTHETASE"/>
    <property type="match status" value="1"/>
</dbReference>
<evidence type="ECO:0000256" key="2">
    <source>
        <dbReference type="ARBA" id="ARBA00022598"/>
    </source>
</evidence>
<dbReference type="NCBIfam" id="TIGR00462">
    <property type="entry name" value="genX"/>
    <property type="match status" value="1"/>
</dbReference>
<protein>
    <submittedName>
        <fullName evidence="7">PoxA protein</fullName>
    </submittedName>
</protein>
<name>U3U7E4_9GAMM</name>